<reference evidence="6" key="1">
    <citation type="submission" date="2018-12" db="EMBL/GenBank/DDBJ databases">
        <authorList>
            <person name="Syme R.A."/>
            <person name="Farfan-Caceres L."/>
            <person name="Lichtenzveig J."/>
        </authorList>
    </citation>
    <scope>NUCLEOTIDE SEQUENCE</scope>
    <source>
        <strain evidence="6">Al4</strain>
    </source>
</reference>
<dbReference type="GO" id="GO:0000025">
    <property type="term" value="P:maltose catabolic process"/>
    <property type="evidence" value="ECO:0007669"/>
    <property type="project" value="TreeGrafter"/>
</dbReference>
<dbReference type="FunFam" id="3.20.20.80:FF:000064">
    <property type="entry name" value="Oligo-1,6-glucosidase"/>
    <property type="match status" value="1"/>
</dbReference>
<dbReference type="GO" id="GO:0004575">
    <property type="term" value="F:sucrose alpha-glucosidase activity"/>
    <property type="evidence" value="ECO:0007669"/>
    <property type="project" value="TreeGrafter"/>
</dbReference>
<dbReference type="InterPro" id="IPR006047">
    <property type="entry name" value="GH13_cat_dom"/>
</dbReference>
<evidence type="ECO:0000256" key="1">
    <source>
        <dbReference type="ARBA" id="ARBA00008061"/>
    </source>
</evidence>
<dbReference type="Gene3D" id="3.20.20.80">
    <property type="entry name" value="Glycosidases"/>
    <property type="match status" value="1"/>
</dbReference>
<dbReference type="CDD" id="cd11333">
    <property type="entry name" value="AmyAc_SI_OligoGlu_DGase"/>
    <property type="match status" value="1"/>
</dbReference>
<dbReference type="InterPro" id="IPR017853">
    <property type="entry name" value="GH"/>
</dbReference>
<keyword evidence="2" id="KW-0378">Hydrolase</keyword>
<comment type="similarity">
    <text evidence="1">Belongs to the glycosyl hydrolase 13 family.</text>
</comment>
<sequence>MPDSRIVKSQRLWWKEALVYQIYPASFRDTNEDGHGDVRGITNSLEYLKTLGVDVIWISPIYKSPQVDMGYDISDYKDIDPKYGTLEDVDELIAQLGQRDMKLMMDLVVNHTSDQHPWFLESRSSAGSLKRSWYIWKKGKKDKEGILHPPNNWCRTLDTTESAWEWDERTQEYYLSIFSAGQPDLNWESLDVRAAVHDVMRFWLDRGVCGFRMDVIDHISKVQSFPDAKATIAGQFYQPGDEFFANGPRLDEFLHEMRKVLDEYDTITVGEMPFVNSEEEIIRTVGLQGSLNMIFLFELLNVDNQPGGSKWSYQEWTASDMARIHQHTQRLMIEKDGWNAIFCENHDSPRAISRFADDSDEWREYAAKMLCTKHTTLGGTEYIYQGEELGMRNIPADWPIAEYKDIETQKYWEAANKQYANNYRKLEYVQKLIQLKARDHTRTPMQWDASSNAGFCKEGVKPWMRINDDYPHVNVEAQLRDPQSVLSYWKRCIEFRKSNKDVFVYGGFEILDSENKDVVAFLRFSAEECWITITNFSGKYLEWSGFGDVEVEEWVIGNYPLETHHDGSGRAISLKPWEGVIGKCMGLKR</sequence>
<evidence type="ECO:0000313" key="6">
    <source>
        <dbReference type="EMBL" id="KAF9695423.1"/>
    </source>
</evidence>
<feature type="domain" description="Glycosyl hydrolase family 13 catalytic" evidence="5">
    <location>
        <begin position="21"/>
        <end position="436"/>
    </location>
</feature>
<dbReference type="GO" id="GO:0004574">
    <property type="term" value="F:oligo-1,6-glucosidase activity"/>
    <property type="evidence" value="ECO:0007669"/>
    <property type="project" value="TreeGrafter"/>
</dbReference>
<dbReference type="AlphaFoldDB" id="A0A8H7MHQ7"/>
<evidence type="ECO:0000256" key="3">
    <source>
        <dbReference type="ARBA" id="ARBA00023295"/>
    </source>
</evidence>
<dbReference type="SUPFAM" id="SSF51445">
    <property type="entry name" value="(Trans)glycosidases"/>
    <property type="match status" value="1"/>
</dbReference>
<dbReference type="InterPro" id="IPR013780">
    <property type="entry name" value="Glyco_hydro_b"/>
</dbReference>
<organism evidence="6 7">
    <name type="scientific">Ascochyta lentis</name>
    <dbReference type="NCBI Taxonomy" id="205686"/>
    <lineage>
        <taxon>Eukaryota</taxon>
        <taxon>Fungi</taxon>
        <taxon>Dikarya</taxon>
        <taxon>Ascomycota</taxon>
        <taxon>Pezizomycotina</taxon>
        <taxon>Dothideomycetes</taxon>
        <taxon>Pleosporomycetidae</taxon>
        <taxon>Pleosporales</taxon>
        <taxon>Pleosporineae</taxon>
        <taxon>Didymellaceae</taxon>
        <taxon>Ascochyta</taxon>
    </lineage>
</organism>
<dbReference type="Gene3D" id="2.60.40.1180">
    <property type="entry name" value="Golgi alpha-mannosidase II"/>
    <property type="match status" value="1"/>
</dbReference>
<protein>
    <recommendedName>
        <fullName evidence="5">Glycosyl hydrolase family 13 catalytic domain-containing protein</fullName>
    </recommendedName>
</protein>
<dbReference type="Pfam" id="PF00128">
    <property type="entry name" value="Alpha-amylase"/>
    <property type="match status" value="1"/>
</dbReference>
<evidence type="ECO:0000256" key="2">
    <source>
        <dbReference type="ARBA" id="ARBA00022801"/>
    </source>
</evidence>
<accession>A0A8H7MHQ7</accession>
<keyword evidence="7" id="KW-1185">Reference proteome</keyword>
<proteinExistence type="inferred from homology"/>
<name>A0A8H7MHQ7_9PLEO</name>
<dbReference type="OrthoDB" id="1740265at2759"/>
<dbReference type="PANTHER" id="PTHR10357">
    <property type="entry name" value="ALPHA-AMYLASE FAMILY MEMBER"/>
    <property type="match status" value="1"/>
</dbReference>
<comment type="caution">
    <text evidence="6">The sequence shown here is derived from an EMBL/GenBank/DDBJ whole genome shotgun (WGS) entry which is preliminary data.</text>
</comment>
<dbReference type="GO" id="GO:0033934">
    <property type="term" value="F:glucan 1,4-alpha-maltotriohydrolase activity"/>
    <property type="evidence" value="ECO:0007669"/>
    <property type="project" value="TreeGrafter"/>
</dbReference>
<evidence type="ECO:0000313" key="7">
    <source>
        <dbReference type="Proteomes" id="UP000651452"/>
    </source>
</evidence>
<dbReference type="SMART" id="SM00642">
    <property type="entry name" value="Aamy"/>
    <property type="match status" value="1"/>
</dbReference>
<gene>
    <name evidence="6" type="ORF">EKO04_006695</name>
</gene>
<dbReference type="FunFam" id="3.20.20.80:FF:000087">
    <property type="entry name" value="Oligo-1,6-glucosidase IMA1"/>
    <property type="match status" value="1"/>
</dbReference>
<dbReference type="InterPro" id="IPR045857">
    <property type="entry name" value="O16G_dom_2"/>
</dbReference>
<evidence type="ECO:0000256" key="4">
    <source>
        <dbReference type="ARBA" id="ARBA00026248"/>
    </source>
</evidence>
<dbReference type="GO" id="GO:0005987">
    <property type="term" value="P:sucrose catabolic process"/>
    <property type="evidence" value="ECO:0007669"/>
    <property type="project" value="TreeGrafter"/>
</dbReference>
<evidence type="ECO:0000259" key="5">
    <source>
        <dbReference type="SMART" id="SM00642"/>
    </source>
</evidence>
<keyword evidence="3" id="KW-0326">Glycosidase</keyword>
<dbReference type="GO" id="GO:0004556">
    <property type="term" value="F:alpha-amylase activity"/>
    <property type="evidence" value="ECO:0007669"/>
    <property type="project" value="TreeGrafter"/>
</dbReference>
<keyword evidence="4" id="KW-0462">Maltose metabolism</keyword>
<reference evidence="6" key="2">
    <citation type="submission" date="2020-09" db="EMBL/GenBank/DDBJ databases">
        <title>Reference genome assembly for Australian Ascochyta lentis isolate Al4.</title>
        <authorList>
            <person name="Lee R.C."/>
            <person name="Farfan-Caceres L.M."/>
            <person name="Debler J.W."/>
            <person name="Williams A.H."/>
            <person name="Henares B.M."/>
        </authorList>
    </citation>
    <scope>NUCLEOTIDE SEQUENCE</scope>
    <source>
        <strain evidence="6">Al4</strain>
    </source>
</reference>
<dbReference type="Gene3D" id="3.90.400.10">
    <property type="entry name" value="Oligo-1,6-glucosidase, Domain 2"/>
    <property type="match status" value="1"/>
</dbReference>
<dbReference type="EMBL" id="RZGK01000011">
    <property type="protein sequence ID" value="KAF9695423.1"/>
    <property type="molecule type" value="Genomic_DNA"/>
</dbReference>
<dbReference type="SUPFAM" id="SSF51011">
    <property type="entry name" value="Glycosyl hydrolase domain"/>
    <property type="match status" value="1"/>
</dbReference>
<dbReference type="Proteomes" id="UP000651452">
    <property type="component" value="Unassembled WGS sequence"/>
</dbReference>
<dbReference type="PANTHER" id="PTHR10357:SF232">
    <property type="entry name" value="GLYCOSYL HYDROLASE FAMILY 13 CATALYTIC DOMAIN-CONTAINING PROTEIN"/>
    <property type="match status" value="1"/>
</dbReference>